<protein>
    <recommendedName>
        <fullName evidence="1">BTB domain-containing protein</fullName>
    </recommendedName>
</protein>
<dbReference type="Pfam" id="PF00651">
    <property type="entry name" value="BTB"/>
    <property type="match status" value="1"/>
</dbReference>
<reference evidence="2 3" key="1">
    <citation type="submission" date="2024-02" db="EMBL/GenBank/DDBJ databases">
        <title>De novo assembly and annotation of 12 fungi associated with fruit tree decline syndrome in Ontario, Canada.</title>
        <authorList>
            <person name="Sulman M."/>
            <person name="Ellouze W."/>
            <person name="Ilyukhin E."/>
        </authorList>
    </citation>
    <scope>NUCLEOTIDE SEQUENCE [LARGE SCALE GENOMIC DNA]</scope>
    <source>
        <strain evidence="2 3">M42-189</strain>
    </source>
</reference>
<evidence type="ECO:0000259" key="1">
    <source>
        <dbReference type="PROSITE" id="PS50097"/>
    </source>
</evidence>
<feature type="domain" description="BTB" evidence="1">
    <location>
        <begin position="15"/>
        <end position="86"/>
    </location>
</feature>
<dbReference type="Gene3D" id="3.30.710.10">
    <property type="entry name" value="Potassium Channel Kv1.1, Chain A"/>
    <property type="match status" value="1"/>
</dbReference>
<accession>A0ABR3RDY7</accession>
<evidence type="ECO:0000313" key="2">
    <source>
        <dbReference type="EMBL" id="KAL1602644.1"/>
    </source>
</evidence>
<dbReference type="CDD" id="cd18186">
    <property type="entry name" value="BTB_POZ_ZBTB_KLHL-like"/>
    <property type="match status" value="1"/>
</dbReference>
<comment type="caution">
    <text evidence="2">The sequence shown here is derived from an EMBL/GenBank/DDBJ whole genome shotgun (WGS) entry which is preliminary data.</text>
</comment>
<sequence>MNTQIGDEPLEKYGEIVKVNVGKDSDKQTFFIHPHRLTQRSLFFKNALAANWKEAEDRVIYLPEDDPSIFFRYLDYLYTGKMSVKSTDPDTLNDGKAAVAEQLMTCRIYVFADKVQDMRCRNDAIKFMTAVVKEKRTEKNWFAPGPSCIEFIYNETVPNSPMRRLVVEFYVYNVGYRKSYETTFKRAPKEFLVELSTACMDARLAVTKKGPYANIDKYLEKED</sequence>
<dbReference type="SUPFAM" id="SSF54695">
    <property type="entry name" value="POZ domain"/>
    <property type="match status" value="1"/>
</dbReference>
<dbReference type="EMBL" id="JAKJXO020000007">
    <property type="protein sequence ID" value="KAL1602644.1"/>
    <property type="molecule type" value="Genomic_DNA"/>
</dbReference>
<dbReference type="PROSITE" id="PS50097">
    <property type="entry name" value="BTB"/>
    <property type="match status" value="1"/>
</dbReference>
<proteinExistence type="predicted"/>
<dbReference type="InterPro" id="IPR000210">
    <property type="entry name" value="BTB/POZ_dom"/>
</dbReference>
<evidence type="ECO:0000313" key="3">
    <source>
        <dbReference type="Proteomes" id="UP001521785"/>
    </source>
</evidence>
<gene>
    <name evidence="2" type="ORF">SLS60_006061</name>
</gene>
<organism evidence="2 3">
    <name type="scientific">Paraconiothyrium brasiliense</name>
    <dbReference type="NCBI Taxonomy" id="300254"/>
    <lineage>
        <taxon>Eukaryota</taxon>
        <taxon>Fungi</taxon>
        <taxon>Dikarya</taxon>
        <taxon>Ascomycota</taxon>
        <taxon>Pezizomycotina</taxon>
        <taxon>Dothideomycetes</taxon>
        <taxon>Pleosporomycetidae</taxon>
        <taxon>Pleosporales</taxon>
        <taxon>Massarineae</taxon>
        <taxon>Didymosphaeriaceae</taxon>
        <taxon>Paraconiothyrium</taxon>
    </lineage>
</organism>
<dbReference type="Proteomes" id="UP001521785">
    <property type="component" value="Unassembled WGS sequence"/>
</dbReference>
<keyword evidence="3" id="KW-1185">Reference proteome</keyword>
<name>A0ABR3RDY7_9PLEO</name>
<dbReference type="PANTHER" id="PTHR47843">
    <property type="entry name" value="BTB DOMAIN-CONTAINING PROTEIN-RELATED"/>
    <property type="match status" value="1"/>
</dbReference>
<dbReference type="PANTHER" id="PTHR47843:SF2">
    <property type="entry name" value="BTB DOMAIN-CONTAINING PROTEIN"/>
    <property type="match status" value="1"/>
</dbReference>
<dbReference type="InterPro" id="IPR011333">
    <property type="entry name" value="SKP1/BTB/POZ_sf"/>
</dbReference>